<dbReference type="OrthoDB" id="410995at2759"/>
<sequence>RVVANTLVVMGILYFSTMLGLVVEAVQAKMQALREGKSVVVERGHTVMLGWTEKSLLFVKEIINANESEGGGVIVVLCKDGKEQMEKELNLFIKKADLKGTSVVFRQGSRLMIGDLDKVSVSTARSVVVFSDTTMVPDQADAEILQVILNLNNMSLSGHVVAEVRDKDNEALIHLIGRGNVETVVSHDIIGRLMLMAVRQPGLAEVYGSILGFEGDEFYTEHWPQLVGTKWKDVQLMLPEAVPIGIRNSKNGEITLNPSHDHVMTERCELVVIAEDNDTYAPKQRHRCDPGVVPILENEDDEKEYILFAGWRRDLRDILLLLDAMCAPGSEIHIMASVPLSDRDALLSEGGLEVDSLRNISLIHHVGNTAMRRHLEYMGIEKFTSCIIFADEEEEGDIMQSDSKCLATLLLIRDIQNKHKKLREQGFMAKSTVKRAAIGGTREDDTIPIVTEILDPRTQQTIKENPEMRAVSDFLQSNDMVSKILAMVCEDRSVKTILDQMLAPRGATVACIPASRYALDDEELSFFQMACRCQEFGETLLGY</sequence>
<gene>
    <name evidence="10" type="ORF">MICPUN_80696</name>
</gene>
<keyword evidence="6" id="KW-0406">Ion transport</keyword>
<dbReference type="Pfam" id="PF22614">
    <property type="entry name" value="Slo-like_RCK"/>
    <property type="match status" value="1"/>
</dbReference>
<evidence type="ECO:0000256" key="1">
    <source>
        <dbReference type="ARBA" id="ARBA00004127"/>
    </source>
</evidence>
<dbReference type="GO" id="GO:0012505">
    <property type="term" value="C:endomembrane system"/>
    <property type="evidence" value="ECO:0007669"/>
    <property type="project" value="UniProtKB-SubCell"/>
</dbReference>
<dbReference type="Proteomes" id="UP000002009">
    <property type="component" value="Chromosome 4"/>
</dbReference>
<comment type="subcellular location">
    <subcellularLocation>
        <location evidence="1">Endomembrane system</location>
        <topology evidence="1">Multi-pass membrane protein</topology>
    </subcellularLocation>
</comment>
<feature type="domain" description="RCK N-terminal" evidence="9">
    <location>
        <begin position="43"/>
        <end position="185"/>
    </location>
</feature>
<evidence type="ECO:0000256" key="2">
    <source>
        <dbReference type="ARBA" id="ARBA00008577"/>
    </source>
</evidence>
<dbReference type="KEGG" id="mis:MICPUN_80696"/>
<dbReference type="eggNOG" id="ENOG502QU6W">
    <property type="taxonomic scope" value="Eukaryota"/>
</dbReference>
<evidence type="ECO:0000256" key="4">
    <source>
        <dbReference type="ARBA" id="ARBA00022692"/>
    </source>
</evidence>
<accession>C1E3K0</accession>
<feature type="transmembrane region" description="Helical" evidence="8">
    <location>
        <begin position="6"/>
        <end position="26"/>
    </location>
</feature>
<keyword evidence="5 8" id="KW-1133">Transmembrane helix</keyword>
<evidence type="ECO:0000256" key="5">
    <source>
        <dbReference type="ARBA" id="ARBA00022989"/>
    </source>
</evidence>
<evidence type="ECO:0000313" key="10">
    <source>
        <dbReference type="EMBL" id="ACO62951.1"/>
    </source>
</evidence>
<proteinExistence type="inferred from homology"/>
<dbReference type="GO" id="GO:0006813">
    <property type="term" value="P:potassium ion transport"/>
    <property type="evidence" value="ECO:0007669"/>
    <property type="project" value="InterPro"/>
</dbReference>
<feature type="non-terminal residue" evidence="10">
    <location>
        <position position="543"/>
    </location>
</feature>
<keyword evidence="3" id="KW-0813">Transport</keyword>
<comment type="similarity">
    <text evidence="2">Belongs to the castor/pollux (TC 1.A.1.23) family.</text>
</comment>
<evidence type="ECO:0000256" key="8">
    <source>
        <dbReference type="SAM" id="Phobius"/>
    </source>
</evidence>
<evidence type="ECO:0000256" key="3">
    <source>
        <dbReference type="ARBA" id="ARBA00022448"/>
    </source>
</evidence>
<dbReference type="InterPro" id="IPR010420">
    <property type="entry name" value="CASTOR/POLLUX/SYM8_dom"/>
</dbReference>
<dbReference type="AlphaFoldDB" id="C1E3K0"/>
<dbReference type="InterPro" id="IPR003148">
    <property type="entry name" value="RCK_N"/>
</dbReference>
<organism evidence="10 11">
    <name type="scientific">Micromonas commoda (strain RCC299 / NOUM17 / CCMP2709)</name>
    <name type="common">Picoplanktonic green alga</name>
    <dbReference type="NCBI Taxonomy" id="296587"/>
    <lineage>
        <taxon>Eukaryota</taxon>
        <taxon>Viridiplantae</taxon>
        <taxon>Chlorophyta</taxon>
        <taxon>Mamiellophyceae</taxon>
        <taxon>Mamiellales</taxon>
        <taxon>Mamiellaceae</taxon>
        <taxon>Micromonas</taxon>
    </lineage>
</organism>
<dbReference type="OMA" id="EIHIMAS"/>
<dbReference type="PROSITE" id="PS51201">
    <property type="entry name" value="RCK_N"/>
    <property type="match status" value="1"/>
</dbReference>
<dbReference type="Pfam" id="PF06241">
    <property type="entry name" value="Castor_Poll_mid"/>
    <property type="match status" value="1"/>
</dbReference>
<dbReference type="InParanoid" id="C1E3K0"/>
<keyword evidence="11" id="KW-1185">Reference proteome</keyword>
<reference evidence="10 11" key="1">
    <citation type="journal article" date="2009" name="Science">
        <title>Green evolution and dynamic adaptations revealed by genomes of the marine picoeukaryotes Micromonas.</title>
        <authorList>
            <person name="Worden A.Z."/>
            <person name="Lee J.H."/>
            <person name="Mock T."/>
            <person name="Rouze P."/>
            <person name="Simmons M.P."/>
            <person name="Aerts A.L."/>
            <person name="Allen A.E."/>
            <person name="Cuvelier M.L."/>
            <person name="Derelle E."/>
            <person name="Everett M.V."/>
            <person name="Foulon E."/>
            <person name="Grimwood J."/>
            <person name="Gundlach H."/>
            <person name="Henrissat B."/>
            <person name="Napoli C."/>
            <person name="McDonald S.M."/>
            <person name="Parker M.S."/>
            <person name="Rombauts S."/>
            <person name="Salamov A."/>
            <person name="Von Dassow P."/>
            <person name="Badger J.H."/>
            <person name="Coutinho P.M."/>
            <person name="Demir E."/>
            <person name="Dubchak I."/>
            <person name="Gentemann C."/>
            <person name="Eikrem W."/>
            <person name="Gready J.E."/>
            <person name="John U."/>
            <person name="Lanier W."/>
            <person name="Lindquist E.A."/>
            <person name="Lucas S."/>
            <person name="Mayer K.F."/>
            <person name="Moreau H."/>
            <person name="Not F."/>
            <person name="Otillar R."/>
            <person name="Panaud O."/>
            <person name="Pangilinan J."/>
            <person name="Paulsen I."/>
            <person name="Piegu B."/>
            <person name="Poliakov A."/>
            <person name="Robbens S."/>
            <person name="Schmutz J."/>
            <person name="Toulza E."/>
            <person name="Wyss T."/>
            <person name="Zelensky A."/>
            <person name="Zhou K."/>
            <person name="Armbrust E.V."/>
            <person name="Bhattacharya D."/>
            <person name="Goodenough U.W."/>
            <person name="Van de Peer Y."/>
            <person name="Grigoriev I.V."/>
        </authorList>
    </citation>
    <scope>NUCLEOTIDE SEQUENCE [LARGE SCALE GENOMIC DNA]</scope>
    <source>
        <strain evidence="11">RCC299 / NOUM17</strain>
    </source>
</reference>
<dbReference type="Gene3D" id="3.40.50.720">
    <property type="entry name" value="NAD(P)-binding Rossmann-like Domain"/>
    <property type="match status" value="1"/>
</dbReference>
<keyword evidence="7 8" id="KW-0472">Membrane</keyword>
<evidence type="ECO:0000256" key="7">
    <source>
        <dbReference type="ARBA" id="ARBA00023136"/>
    </source>
</evidence>
<evidence type="ECO:0000259" key="9">
    <source>
        <dbReference type="PROSITE" id="PS51201"/>
    </source>
</evidence>
<dbReference type="PANTHER" id="PTHR31563">
    <property type="entry name" value="ION CHANNEL POLLUX-RELATED"/>
    <property type="match status" value="1"/>
</dbReference>
<evidence type="ECO:0000256" key="6">
    <source>
        <dbReference type="ARBA" id="ARBA00023065"/>
    </source>
</evidence>
<feature type="non-terminal residue" evidence="10">
    <location>
        <position position="1"/>
    </location>
</feature>
<keyword evidence="4 8" id="KW-0812">Transmembrane</keyword>
<evidence type="ECO:0000313" key="11">
    <source>
        <dbReference type="Proteomes" id="UP000002009"/>
    </source>
</evidence>
<dbReference type="PANTHER" id="PTHR31563:SF10">
    <property type="entry name" value="ION CHANNEL POLLUX-RELATED"/>
    <property type="match status" value="1"/>
</dbReference>
<name>C1E3K0_MICCC</name>
<protein>
    <recommendedName>
        <fullName evidence="9">RCK N-terminal domain-containing protein</fullName>
    </recommendedName>
</protein>
<dbReference type="GeneID" id="8242593"/>
<dbReference type="RefSeq" id="XP_002501693.1">
    <property type="nucleotide sequence ID" value="XM_002501647.1"/>
</dbReference>
<dbReference type="InterPro" id="IPR044849">
    <property type="entry name" value="CASTOR/POLLUX/SYM8-like"/>
</dbReference>
<dbReference type="EMBL" id="CP001325">
    <property type="protein sequence ID" value="ACO62951.1"/>
    <property type="molecule type" value="Genomic_DNA"/>
</dbReference>